<sequence length="171" mass="18280">MGTLIGLVGACVFVFSYTPGFSDPASVAARLLVIATVSTTLWFLFAAPRFLGPFIPPRRAHVGVYVLCVVLEFALIAAGSRWLGTTGRLELRPTLIAFVVGLHFLPFAWAFKERMFYTLGGLLVGLGALGLLIGTQASALGAAVTSGLIMAFILLTYSLGLFAPRRRTENI</sequence>
<gene>
    <name evidence="2" type="ORF">C4K88_03890</name>
</gene>
<proteinExistence type="predicted"/>
<keyword evidence="1" id="KW-0812">Transmembrane</keyword>
<comment type="caution">
    <text evidence="2">The sequence shown here is derived from an EMBL/GenBank/DDBJ whole genome shotgun (WGS) entry which is preliminary data.</text>
</comment>
<dbReference type="Pfam" id="PF22765">
    <property type="entry name" value="DUF7010"/>
    <property type="match status" value="1"/>
</dbReference>
<keyword evidence="3" id="KW-1185">Reference proteome</keyword>
<feature type="transmembrane region" description="Helical" evidence="1">
    <location>
        <begin position="63"/>
        <end position="83"/>
    </location>
</feature>
<dbReference type="EMBL" id="PRKW01000002">
    <property type="protein sequence ID" value="PPB49844.1"/>
    <property type="molecule type" value="Genomic_DNA"/>
</dbReference>
<feature type="transmembrane region" description="Helical" evidence="1">
    <location>
        <begin position="30"/>
        <end position="51"/>
    </location>
</feature>
<evidence type="ECO:0000313" key="3">
    <source>
        <dbReference type="Proteomes" id="UP000239297"/>
    </source>
</evidence>
<organism evidence="2 3">
    <name type="scientific">Arthrobacter pityocampae</name>
    <dbReference type="NCBI Taxonomy" id="547334"/>
    <lineage>
        <taxon>Bacteria</taxon>
        <taxon>Bacillati</taxon>
        <taxon>Actinomycetota</taxon>
        <taxon>Actinomycetes</taxon>
        <taxon>Micrococcales</taxon>
        <taxon>Micrococcaceae</taxon>
        <taxon>Arthrobacter</taxon>
    </lineage>
</organism>
<keyword evidence="1" id="KW-1133">Transmembrane helix</keyword>
<dbReference type="AlphaFoldDB" id="A0A2S5IZ69"/>
<dbReference type="Proteomes" id="UP000239297">
    <property type="component" value="Unassembled WGS sequence"/>
</dbReference>
<keyword evidence="1" id="KW-0472">Membrane</keyword>
<feature type="transmembrane region" description="Helical" evidence="1">
    <location>
        <begin position="139"/>
        <end position="163"/>
    </location>
</feature>
<reference evidence="2 3" key="1">
    <citation type="journal article" date="2014" name="Int. J. Syst. Evol. Microbiol.">
        <title>Arthrobacter pityocampae sp. nov., isolated from Thaumetopoea pityocampa (Lep., Thaumetopoeidae).</title>
        <authorList>
            <person name="Ince I.A."/>
            <person name="Demirbag Z."/>
            <person name="Kati H."/>
        </authorList>
    </citation>
    <scope>NUCLEOTIDE SEQUENCE [LARGE SCALE GENOMIC DNA]</scope>
    <source>
        <strain evidence="2 3">Tp2</strain>
    </source>
</reference>
<evidence type="ECO:0000313" key="2">
    <source>
        <dbReference type="EMBL" id="PPB49844.1"/>
    </source>
</evidence>
<protein>
    <submittedName>
        <fullName evidence="2">Uncharacterized protein</fullName>
    </submittedName>
</protein>
<evidence type="ECO:0000256" key="1">
    <source>
        <dbReference type="SAM" id="Phobius"/>
    </source>
</evidence>
<name>A0A2S5IZ69_9MICC</name>
<accession>A0A2S5IZ69</accession>
<feature type="transmembrane region" description="Helical" evidence="1">
    <location>
        <begin position="116"/>
        <end position="133"/>
    </location>
</feature>
<feature type="transmembrane region" description="Helical" evidence="1">
    <location>
        <begin position="95"/>
        <end position="111"/>
    </location>
</feature>
<dbReference type="InterPro" id="IPR053824">
    <property type="entry name" value="DUF7010"/>
</dbReference>